<dbReference type="PANTHER" id="PTHR37828:SF1">
    <property type="entry name" value="YCII-RELATED DOMAIN-CONTAINING PROTEIN"/>
    <property type="match status" value="1"/>
</dbReference>
<dbReference type="PANTHER" id="PTHR37828">
    <property type="entry name" value="GSR2449 PROTEIN"/>
    <property type="match status" value="1"/>
</dbReference>
<gene>
    <name evidence="1" type="ORF">ACFO5Q_06205</name>
</gene>
<proteinExistence type="predicted"/>
<accession>A0ABV8U9F3</accession>
<reference evidence="2" key="1">
    <citation type="journal article" date="2019" name="Int. J. Syst. Evol. Microbiol.">
        <title>The Global Catalogue of Microorganisms (GCM) 10K type strain sequencing project: providing services to taxonomists for standard genome sequencing and annotation.</title>
        <authorList>
            <consortium name="The Broad Institute Genomics Platform"/>
            <consortium name="The Broad Institute Genome Sequencing Center for Infectious Disease"/>
            <person name="Wu L."/>
            <person name="Ma J."/>
        </authorList>
    </citation>
    <scope>NUCLEOTIDE SEQUENCE [LARGE SCALE GENOMIC DNA]</scope>
    <source>
        <strain evidence="2">CGMCC 1.15304</strain>
    </source>
</reference>
<evidence type="ECO:0000313" key="2">
    <source>
        <dbReference type="Proteomes" id="UP001595776"/>
    </source>
</evidence>
<dbReference type="EMBL" id="JBHSCR010000003">
    <property type="protein sequence ID" value="MFC4347433.1"/>
    <property type="molecule type" value="Genomic_DNA"/>
</dbReference>
<protein>
    <submittedName>
        <fullName evidence="1">YciI family protein</fullName>
    </submittedName>
</protein>
<sequence length="98" mass="10585">MFIVFLKLKGDKSRIPDFMADHKAWIGKGFDAGTFLAVGTLEPGLGGAILAHGVGRTDLEAFLNEDPFVVEGIAAPEIHEVTPARTEERLAFLMPSCD</sequence>
<dbReference type="InterPro" id="IPR011008">
    <property type="entry name" value="Dimeric_a/b-barrel"/>
</dbReference>
<dbReference type="SUPFAM" id="SSF54909">
    <property type="entry name" value="Dimeric alpha+beta barrel"/>
    <property type="match status" value="1"/>
</dbReference>
<keyword evidence="2" id="KW-1185">Reference proteome</keyword>
<comment type="caution">
    <text evidence="1">The sequence shown here is derived from an EMBL/GenBank/DDBJ whole genome shotgun (WGS) entry which is preliminary data.</text>
</comment>
<name>A0ABV8U9F3_9PROT</name>
<dbReference type="Proteomes" id="UP001595776">
    <property type="component" value="Unassembled WGS sequence"/>
</dbReference>
<dbReference type="RefSeq" id="WP_068153027.1">
    <property type="nucleotide sequence ID" value="NZ_JBHSCR010000003.1"/>
</dbReference>
<evidence type="ECO:0000313" key="1">
    <source>
        <dbReference type="EMBL" id="MFC4347433.1"/>
    </source>
</evidence>
<organism evidence="1 2">
    <name type="scientific">Kordiimonas lipolytica</name>
    <dbReference type="NCBI Taxonomy" id="1662421"/>
    <lineage>
        <taxon>Bacteria</taxon>
        <taxon>Pseudomonadati</taxon>
        <taxon>Pseudomonadota</taxon>
        <taxon>Alphaproteobacteria</taxon>
        <taxon>Kordiimonadales</taxon>
        <taxon>Kordiimonadaceae</taxon>
        <taxon>Kordiimonas</taxon>
    </lineage>
</organism>